<dbReference type="KEGG" id="ptn:PTRA_a2948"/>
<name>A0A0U2X1W0_9GAMM</name>
<dbReference type="InterPro" id="IPR045398">
    <property type="entry name" value="DUF6515"/>
</dbReference>
<dbReference type="EMBL" id="CP011034">
    <property type="protein sequence ID" value="ALS33985.1"/>
    <property type="molecule type" value="Genomic_DNA"/>
</dbReference>
<feature type="chain" id="PRO_5006834028" evidence="1">
    <location>
        <begin position="43"/>
        <end position="203"/>
    </location>
</feature>
<reference evidence="2 3" key="1">
    <citation type="submission" date="2015-03" db="EMBL/GenBank/DDBJ databases">
        <authorList>
            <person name="Murphy D."/>
        </authorList>
    </citation>
    <scope>NUCLEOTIDE SEQUENCE [LARGE SCALE GENOMIC DNA]</scope>
    <source>
        <strain evidence="2 3">KMM 520</strain>
    </source>
</reference>
<proteinExistence type="predicted"/>
<dbReference type="Proteomes" id="UP000065261">
    <property type="component" value="Chromosome I"/>
</dbReference>
<protein>
    <submittedName>
        <fullName evidence="2">Uncharacterized protein</fullName>
    </submittedName>
</protein>
<keyword evidence="1" id="KW-0732">Signal</keyword>
<dbReference type="Pfam" id="PF20125">
    <property type="entry name" value="DUF6515"/>
    <property type="match status" value="1"/>
</dbReference>
<accession>A0A0U2X1W0</accession>
<evidence type="ECO:0000313" key="2">
    <source>
        <dbReference type="EMBL" id="ALS33985.1"/>
    </source>
</evidence>
<organism evidence="2">
    <name type="scientific">Pseudoalteromonas translucida KMM 520</name>
    <dbReference type="NCBI Taxonomy" id="1315283"/>
    <lineage>
        <taxon>Bacteria</taxon>
        <taxon>Pseudomonadati</taxon>
        <taxon>Pseudomonadota</taxon>
        <taxon>Gammaproteobacteria</taxon>
        <taxon>Alteromonadales</taxon>
        <taxon>Pseudoalteromonadaceae</taxon>
        <taxon>Pseudoalteromonas</taxon>
    </lineage>
</organism>
<evidence type="ECO:0000313" key="3">
    <source>
        <dbReference type="Proteomes" id="UP000065261"/>
    </source>
</evidence>
<dbReference type="AlphaFoldDB" id="A0A0U2X1W0"/>
<dbReference type="PATRIC" id="fig|1315283.4.peg.2571"/>
<sequence length="203" mass="23329">MKQITVKPITVKLAPIKLNTINLTVLLAVFLALTMLSSNAFANPQNVHNKHHKPGKVIRHIPSNSVSVRFNGAVFNTHNGTYYRKHSRGYREVMPPRGLHIRSLPRYHSRLRHRNNTYYTYQNVYYIAENNGYTVVDTPKIQVNQAIKVNNTSSYKLGQFYDSLPTAAKPVTISSVQYFKYDDIYFLPQISDDVIKYLAVKLN</sequence>
<feature type="signal peptide" evidence="1">
    <location>
        <begin position="1"/>
        <end position="42"/>
    </location>
</feature>
<gene>
    <name evidence="2" type="ORF">PTRA_a2948</name>
</gene>
<dbReference type="RefSeq" id="WP_058374075.1">
    <property type="nucleotide sequence ID" value="NZ_CP011034.1"/>
</dbReference>
<evidence type="ECO:0000256" key="1">
    <source>
        <dbReference type="SAM" id="SignalP"/>
    </source>
</evidence>